<keyword evidence="2" id="KW-1185">Reference proteome</keyword>
<name>A0AAN9S414_PSOTE</name>
<accession>A0AAN9S414</accession>
<evidence type="ECO:0000313" key="1">
    <source>
        <dbReference type="EMBL" id="KAK7389065.1"/>
    </source>
</evidence>
<dbReference type="AlphaFoldDB" id="A0AAN9S414"/>
<dbReference type="EMBL" id="JAYMYS010000006">
    <property type="protein sequence ID" value="KAK7389065.1"/>
    <property type="molecule type" value="Genomic_DNA"/>
</dbReference>
<protein>
    <submittedName>
        <fullName evidence="1">Uncharacterized protein</fullName>
    </submittedName>
</protein>
<evidence type="ECO:0000313" key="2">
    <source>
        <dbReference type="Proteomes" id="UP001386955"/>
    </source>
</evidence>
<reference evidence="1 2" key="1">
    <citation type="submission" date="2024-01" db="EMBL/GenBank/DDBJ databases">
        <title>The genomes of 5 underutilized Papilionoideae crops provide insights into root nodulation and disease resistanc.</title>
        <authorList>
            <person name="Jiang F."/>
        </authorList>
    </citation>
    <scope>NUCLEOTIDE SEQUENCE [LARGE SCALE GENOMIC DNA]</scope>
    <source>
        <strain evidence="1">DUOXIRENSHENG_FW03</strain>
        <tissue evidence="1">Leaves</tissue>
    </source>
</reference>
<comment type="caution">
    <text evidence="1">The sequence shown here is derived from an EMBL/GenBank/DDBJ whole genome shotgun (WGS) entry which is preliminary data.</text>
</comment>
<gene>
    <name evidence="1" type="ORF">VNO78_23897</name>
</gene>
<organism evidence="1 2">
    <name type="scientific">Psophocarpus tetragonolobus</name>
    <name type="common">Winged bean</name>
    <name type="synonym">Dolichos tetragonolobus</name>
    <dbReference type="NCBI Taxonomy" id="3891"/>
    <lineage>
        <taxon>Eukaryota</taxon>
        <taxon>Viridiplantae</taxon>
        <taxon>Streptophyta</taxon>
        <taxon>Embryophyta</taxon>
        <taxon>Tracheophyta</taxon>
        <taxon>Spermatophyta</taxon>
        <taxon>Magnoliopsida</taxon>
        <taxon>eudicotyledons</taxon>
        <taxon>Gunneridae</taxon>
        <taxon>Pentapetalae</taxon>
        <taxon>rosids</taxon>
        <taxon>fabids</taxon>
        <taxon>Fabales</taxon>
        <taxon>Fabaceae</taxon>
        <taxon>Papilionoideae</taxon>
        <taxon>50 kb inversion clade</taxon>
        <taxon>NPAAA clade</taxon>
        <taxon>indigoferoid/millettioid clade</taxon>
        <taxon>Phaseoleae</taxon>
        <taxon>Psophocarpus</taxon>
    </lineage>
</organism>
<proteinExistence type="predicted"/>
<sequence length="86" mass="9172">MDAGLVKVGNGGGALKEMVEVKVQYVANKNVLLKVNLVPRRGMSHKGLKEKATGGRRKAFEAGGKRKLKLRCGSVLNPLSGVRVVC</sequence>
<dbReference type="Proteomes" id="UP001386955">
    <property type="component" value="Unassembled WGS sequence"/>
</dbReference>